<feature type="non-terminal residue" evidence="1">
    <location>
        <position position="1"/>
    </location>
</feature>
<accession>A0A8J2PD44</accession>
<organism evidence="1 2">
    <name type="scientific">Allacma fusca</name>
    <dbReference type="NCBI Taxonomy" id="39272"/>
    <lineage>
        <taxon>Eukaryota</taxon>
        <taxon>Metazoa</taxon>
        <taxon>Ecdysozoa</taxon>
        <taxon>Arthropoda</taxon>
        <taxon>Hexapoda</taxon>
        <taxon>Collembola</taxon>
        <taxon>Symphypleona</taxon>
        <taxon>Sminthuridae</taxon>
        <taxon>Allacma</taxon>
    </lineage>
</organism>
<proteinExistence type="predicted"/>
<comment type="caution">
    <text evidence="1">The sequence shown here is derived from an EMBL/GenBank/DDBJ whole genome shotgun (WGS) entry which is preliminary data.</text>
</comment>
<name>A0A8J2PD44_9HEXA</name>
<reference evidence="1" key="1">
    <citation type="submission" date="2021-06" db="EMBL/GenBank/DDBJ databases">
        <authorList>
            <person name="Hodson N. C."/>
            <person name="Mongue J. A."/>
            <person name="Jaron S. K."/>
        </authorList>
    </citation>
    <scope>NUCLEOTIDE SEQUENCE</scope>
</reference>
<dbReference type="Proteomes" id="UP000708208">
    <property type="component" value="Unassembled WGS sequence"/>
</dbReference>
<evidence type="ECO:0000313" key="1">
    <source>
        <dbReference type="EMBL" id="CAG7732576.1"/>
    </source>
</evidence>
<dbReference type="OrthoDB" id="6780942at2759"/>
<sequence>AINWSGKNEKIEFEKLRLRSIITETARRRFVDLTDDRAKSVFINWFRNSKPKSVLTSGEDLHNGPKQ</sequence>
<dbReference type="EMBL" id="CAJVCH010234125">
    <property type="protein sequence ID" value="CAG7732576.1"/>
    <property type="molecule type" value="Genomic_DNA"/>
</dbReference>
<dbReference type="AlphaFoldDB" id="A0A8J2PD44"/>
<gene>
    <name evidence="1" type="ORF">AFUS01_LOCUS21086</name>
</gene>
<protein>
    <submittedName>
        <fullName evidence="1">Uncharacterized protein</fullName>
    </submittedName>
</protein>
<evidence type="ECO:0000313" key="2">
    <source>
        <dbReference type="Proteomes" id="UP000708208"/>
    </source>
</evidence>
<keyword evidence="2" id="KW-1185">Reference proteome</keyword>